<proteinExistence type="inferred from homology"/>
<dbReference type="PANTHER" id="PTHR47245">
    <property type="entry name" value="PEPTIDYLPROLYL ISOMERASE"/>
    <property type="match status" value="1"/>
</dbReference>
<gene>
    <name evidence="10" type="ORF">EV184_103369</name>
</gene>
<organism evidence="10 11">
    <name type="scientific">Sinorhizobium americanum</name>
    <dbReference type="NCBI Taxonomy" id="194963"/>
    <lineage>
        <taxon>Bacteria</taxon>
        <taxon>Pseudomonadati</taxon>
        <taxon>Pseudomonadota</taxon>
        <taxon>Alphaproteobacteria</taxon>
        <taxon>Hyphomicrobiales</taxon>
        <taxon>Rhizobiaceae</taxon>
        <taxon>Sinorhizobium/Ensifer group</taxon>
        <taxon>Sinorhizobium</taxon>
    </lineage>
</organism>
<dbReference type="Proteomes" id="UP000295043">
    <property type="component" value="Unassembled WGS sequence"/>
</dbReference>
<dbReference type="InterPro" id="IPR050245">
    <property type="entry name" value="PrsA_foldase"/>
</dbReference>
<dbReference type="InterPro" id="IPR000297">
    <property type="entry name" value="PPIase_PpiC"/>
</dbReference>
<comment type="catalytic activity">
    <reaction evidence="1">
        <text>[protein]-peptidylproline (omega=180) = [protein]-peptidylproline (omega=0)</text>
        <dbReference type="Rhea" id="RHEA:16237"/>
        <dbReference type="Rhea" id="RHEA-COMP:10747"/>
        <dbReference type="Rhea" id="RHEA-COMP:10748"/>
        <dbReference type="ChEBI" id="CHEBI:83833"/>
        <dbReference type="ChEBI" id="CHEBI:83834"/>
        <dbReference type="EC" id="5.2.1.8"/>
    </reaction>
</comment>
<accession>A0A4R2C1H7</accession>
<dbReference type="RefSeq" id="WP_037382868.1">
    <property type="nucleotide sequence ID" value="NZ_SLVU01000003.1"/>
</dbReference>
<evidence type="ECO:0000256" key="1">
    <source>
        <dbReference type="ARBA" id="ARBA00000971"/>
    </source>
</evidence>
<dbReference type="PROSITE" id="PS50198">
    <property type="entry name" value="PPIC_PPIASE_2"/>
    <property type="match status" value="1"/>
</dbReference>
<comment type="similarity">
    <text evidence="2">Belongs to the PpiC/parvulin rotamase family.</text>
</comment>
<keyword evidence="8 10" id="KW-0413">Isomerase</keyword>
<dbReference type="InterPro" id="IPR046357">
    <property type="entry name" value="PPIase_dom_sf"/>
</dbReference>
<keyword evidence="5 8" id="KW-0697">Rotamase</keyword>
<evidence type="ECO:0000256" key="5">
    <source>
        <dbReference type="ARBA" id="ARBA00023110"/>
    </source>
</evidence>
<evidence type="ECO:0000256" key="3">
    <source>
        <dbReference type="ARBA" id="ARBA00013194"/>
    </source>
</evidence>
<dbReference type="GO" id="GO:0003755">
    <property type="term" value="F:peptidyl-prolyl cis-trans isomerase activity"/>
    <property type="evidence" value="ECO:0007669"/>
    <property type="project" value="UniProtKB-KW"/>
</dbReference>
<evidence type="ECO:0000256" key="2">
    <source>
        <dbReference type="ARBA" id="ARBA00007656"/>
    </source>
</evidence>
<reference evidence="10 11" key="1">
    <citation type="submission" date="2019-03" db="EMBL/GenBank/DDBJ databases">
        <title>Genomic Encyclopedia of Type Strains, Phase IV (KMG-V): Genome sequencing to study the core and pangenomes of soil and plant-associated prokaryotes.</title>
        <authorList>
            <person name="Whitman W."/>
        </authorList>
    </citation>
    <scope>NUCLEOTIDE SEQUENCE [LARGE SCALE GENOMIC DNA]</scope>
    <source>
        <strain evidence="10 11">23C40</strain>
    </source>
</reference>
<dbReference type="AlphaFoldDB" id="A0A4R2C1H7"/>
<sequence length="291" mass="32921">MKLLREPLLHFAIGGAALFVAYAWLNNSDAATERTEIRINDGHIRWITETWSGQWRREPSREELRDLVAELVKEELLAREARALGLDEDDTIIRRRLAQKMAFLIDDTARIAEPKEDDLRHFYEAHQENFHREMRVSFVHAFFSSSKRSDPAADARGLLAKSGQLGQTEIVDQGDQSLLASAFENSSENEIAAQFGVAFAEAIAALPTDEWKGPIESAYGLHLVRVSKVVPASVRSFAEARAEVLEQWREEQRRAYEARYFAELLEKYDIVADSGIEPIAGPLAQLMEGPR</sequence>
<protein>
    <recommendedName>
        <fullName evidence="4">Parvulin-like PPIase</fullName>
        <ecNumber evidence="3">5.2.1.8</ecNumber>
    </recommendedName>
    <alternativeName>
        <fullName evidence="6">Peptidyl-prolyl cis-trans isomerase plp</fullName>
    </alternativeName>
    <alternativeName>
        <fullName evidence="7">Rotamase plp</fullName>
    </alternativeName>
</protein>
<dbReference type="EC" id="5.2.1.8" evidence="3"/>
<evidence type="ECO:0000313" key="10">
    <source>
        <dbReference type="EMBL" id="TCN33355.1"/>
    </source>
</evidence>
<dbReference type="EMBL" id="SLVU01000003">
    <property type="protein sequence ID" value="TCN33355.1"/>
    <property type="molecule type" value="Genomic_DNA"/>
</dbReference>
<evidence type="ECO:0000256" key="7">
    <source>
        <dbReference type="ARBA" id="ARBA00031484"/>
    </source>
</evidence>
<evidence type="ECO:0000256" key="6">
    <source>
        <dbReference type="ARBA" id="ARBA00030642"/>
    </source>
</evidence>
<evidence type="ECO:0000256" key="4">
    <source>
        <dbReference type="ARBA" id="ARBA00018370"/>
    </source>
</evidence>
<evidence type="ECO:0000259" key="9">
    <source>
        <dbReference type="PROSITE" id="PS50198"/>
    </source>
</evidence>
<dbReference type="Gene3D" id="3.10.50.40">
    <property type="match status" value="1"/>
</dbReference>
<dbReference type="Pfam" id="PF13145">
    <property type="entry name" value="Rotamase_2"/>
    <property type="match status" value="1"/>
</dbReference>
<comment type="caution">
    <text evidence="10">The sequence shown here is derived from an EMBL/GenBank/DDBJ whole genome shotgun (WGS) entry which is preliminary data.</text>
</comment>
<dbReference type="Gene3D" id="1.10.4030.10">
    <property type="entry name" value="Porin chaperone SurA, peptide-binding domain"/>
    <property type="match status" value="1"/>
</dbReference>
<evidence type="ECO:0000313" key="11">
    <source>
        <dbReference type="Proteomes" id="UP000295043"/>
    </source>
</evidence>
<name>A0A4R2C1H7_9HYPH</name>
<dbReference type="PANTHER" id="PTHR47245:SF2">
    <property type="entry name" value="PEPTIDYL-PROLYL CIS-TRANS ISOMERASE HP_0175-RELATED"/>
    <property type="match status" value="1"/>
</dbReference>
<evidence type="ECO:0000256" key="8">
    <source>
        <dbReference type="PROSITE-ProRule" id="PRU00278"/>
    </source>
</evidence>
<feature type="domain" description="PpiC" evidence="9">
    <location>
        <begin position="114"/>
        <end position="228"/>
    </location>
</feature>